<evidence type="ECO:0000256" key="1">
    <source>
        <dbReference type="SAM" id="Phobius"/>
    </source>
</evidence>
<keyword evidence="3" id="KW-1185">Reference proteome</keyword>
<proteinExistence type="predicted"/>
<dbReference type="EMBL" id="LKET01000035">
    <property type="protein sequence ID" value="KPU43825.1"/>
    <property type="molecule type" value="Genomic_DNA"/>
</dbReference>
<evidence type="ECO:0000313" key="3">
    <source>
        <dbReference type="Proteomes" id="UP000050326"/>
    </source>
</evidence>
<keyword evidence="1" id="KW-0472">Membrane</keyword>
<dbReference type="Proteomes" id="UP000050326">
    <property type="component" value="Unassembled WGS sequence"/>
</dbReference>
<protein>
    <submittedName>
        <fullName evidence="2">Uncharacterized protein</fullName>
    </submittedName>
</protein>
<dbReference type="AlphaFoldDB" id="A0A0P8W6Y6"/>
<accession>A0A0P8W6Y6</accession>
<sequence length="61" mass="7350">MMFIVYLIIVAVMVIVQLFIIKPKTLEQYLKENEDKDKDKIKSKRSKNNVIYLKNYKDQAR</sequence>
<name>A0A0P8W6Y6_9CLOT</name>
<evidence type="ECO:0000313" key="2">
    <source>
        <dbReference type="EMBL" id="KPU43825.1"/>
    </source>
</evidence>
<dbReference type="RefSeq" id="WP_054875707.1">
    <property type="nucleotide sequence ID" value="NZ_LKET01000035.1"/>
</dbReference>
<keyword evidence="1" id="KW-1133">Transmembrane helix</keyword>
<feature type="transmembrane region" description="Helical" evidence="1">
    <location>
        <begin position="6"/>
        <end position="21"/>
    </location>
</feature>
<keyword evidence="1" id="KW-0812">Transmembrane</keyword>
<reference evidence="2 3" key="1">
    <citation type="submission" date="2015-09" db="EMBL/GenBank/DDBJ databases">
        <title>Genome sequence of Oxobacter pfennigii DSM 3222.</title>
        <authorList>
            <person name="Poehlein A."/>
            <person name="Bengelsdorf F.R."/>
            <person name="Schiel-Bengelsdorf B."/>
            <person name="Duerre P."/>
            <person name="Daniel R."/>
        </authorList>
    </citation>
    <scope>NUCLEOTIDE SEQUENCE [LARGE SCALE GENOMIC DNA]</scope>
    <source>
        <strain evidence="2 3">DSM 3222</strain>
    </source>
</reference>
<gene>
    <name evidence="2" type="ORF">OXPF_26850</name>
</gene>
<organism evidence="2 3">
    <name type="scientific">Oxobacter pfennigii</name>
    <dbReference type="NCBI Taxonomy" id="36849"/>
    <lineage>
        <taxon>Bacteria</taxon>
        <taxon>Bacillati</taxon>
        <taxon>Bacillota</taxon>
        <taxon>Clostridia</taxon>
        <taxon>Eubacteriales</taxon>
        <taxon>Clostridiaceae</taxon>
        <taxon>Oxobacter</taxon>
    </lineage>
</organism>
<comment type="caution">
    <text evidence="2">The sequence shown here is derived from an EMBL/GenBank/DDBJ whole genome shotgun (WGS) entry which is preliminary data.</text>
</comment>